<evidence type="ECO:0000256" key="3">
    <source>
        <dbReference type="ARBA" id="ARBA00022737"/>
    </source>
</evidence>
<protein>
    <submittedName>
        <fullName evidence="12">Uncharacterized protein</fullName>
    </submittedName>
</protein>
<name>A0A834G9I1_RHOSS</name>
<dbReference type="PRINTS" id="PR00364">
    <property type="entry name" value="DISEASERSIST"/>
</dbReference>
<dbReference type="InterPro" id="IPR058922">
    <property type="entry name" value="WHD_DRP"/>
</dbReference>
<dbReference type="OrthoDB" id="1691503at2759"/>
<dbReference type="AlphaFoldDB" id="A0A834G9I1"/>
<keyword evidence="6" id="KW-0067">ATP-binding</keyword>
<evidence type="ECO:0000256" key="5">
    <source>
        <dbReference type="ARBA" id="ARBA00022821"/>
    </source>
</evidence>
<accession>A0A834G9I1</accession>
<feature type="domain" description="Disease resistance R13L4/SHOC-2-like LRR" evidence="11">
    <location>
        <begin position="529"/>
        <end position="669"/>
    </location>
</feature>
<keyword evidence="7" id="KW-0175">Coiled coil</keyword>
<evidence type="ECO:0000256" key="1">
    <source>
        <dbReference type="ARBA" id="ARBA00008894"/>
    </source>
</evidence>
<evidence type="ECO:0000256" key="6">
    <source>
        <dbReference type="ARBA" id="ARBA00022840"/>
    </source>
</evidence>
<feature type="domain" description="Disease resistance protein winged helix" evidence="10">
    <location>
        <begin position="413"/>
        <end position="479"/>
    </location>
</feature>
<dbReference type="PANTHER" id="PTHR33463">
    <property type="entry name" value="NB-ARC DOMAIN-CONTAINING PROTEIN-RELATED"/>
    <property type="match status" value="1"/>
</dbReference>
<dbReference type="InterPro" id="IPR027417">
    <property type="entry name" value="P-loop_NTPase"/>
</dbReference>
<dbReference type="InterPro" id="IPR036388">
    <property type="entry name" value="WH-like_DNA-bd_sf"/>
</dbReference>
<reference evidence="12" key="1">
    <citation type="submission" date="2019-11" db="EMBL/GenBank/DDBJ databases">
        <authorList>
            <person name="Liu Y."/>
            <person name="Hou J."/>
            <person name="Li T.-Q."/>
            <person name="Guan C.-H."/>
            <person name="Wu X."/>
            <person name="Wu H.-Z."/>
            <person name="Ling F."/>
            <person name="Zhang R."/>
            <person name="Shi X.-G."/>
            <person name="Ren J.-P."/>
            <person name="Chen E.-F."/>
            <person name="Sun J.-M."/>
        </authorList>
    </citation>
    <scope>NUCLEOTIDE SEQUENCE</scope>
    <source>
        <strain evidence="12">Adult_tree_wgs_1</strain>
        <tissue evidence="12">Leaves</tissue>
    </source>
</reference>
<dbReference type="InterPro" id="IPR002182">
    <property type="entry name" value="NB-ARC"/>
</dbReference>
<evidence type="ECO:0000256" key="7">
    <source>
        <dbReference type="SAM" id="Coils"/>
    </source>
</evidence>
<proteinExistence type="inferred from homology"/>
<dbReference type="Pfam" id="PF00931">
    <property type="entry name" value="NB-ARC"/>
    <property type="match status" value="1"/>
</dbReference>
<dbReference type="SUPFAM" id="SSF52058">
    <property type="entry name" value="L domain-like"/>
    <property type="match status" value="1"/>
</dbReference>
<dbReference type="Gene3D" id="1.10.10.10">
    <property type="entry name" value="Winged helix-like DNA-binding domain superfamily/Winged helix DNA-binding domain"/>
    <property type="match status" value="1"/>
</dbReference>
<dbReference type="GO" id="GO:0006952">
    <property type="term" value="P:defense response"/>
    <property type="evidence" value="ECO:0007669"/>
    <property type="project" value="UniProtKB-KW"/>
</dbReference>
<keyword evidence="2" id="KW-0433">Leucine-rich repeat</keyword>
<keyword evidence="13" id="KW-1185">Reference proteome</keyword>
<dbReference type="EMBL" id="WJXA01000011">
    <property type="protein sequence ID" value="KAF7126619.1"/>
    <property type="molecule type" value="Genomic_DNA"/>
</dbReference>
<keyword evidence="5" id="KW-0611">Plant defense</keyword>
<dbReference type="InterPro" id="IPR042197">
    <property type="entry name" value="Apaf_helical"/>
</dbReference>
<keyword evidence="3" id="KW-0677">Repeat</keyword>
<dbReference type="Gene3D" id="1.10.8.430">
    <property type="entry name" value="Helical domain of apoptotic protease-activating factors"/>
    <property type="match status" value="1"/>
</dbReference>
<dbReference type="SUPFAM" id="SSF52540">
    <property type="entry name" value="P-loop containing nucleoside triphosphate hydrolases"/>
    <property type="match status" value="1"/>
</dbReference>
<evidence type="ECO:0000313" key="13">
    <source>
        <dbReference type="Proteomes" id="UP000626092"/>
    </source>
</evidence>
<evidence type="ECO:0000256" key="4">
    <source>
        <dbReference type="ARBA" id="ARBA00022741"/>
    </source>
</evidence>
<sequence length="996" mass="113551">MNFSPQCKAIMGAVVEHGPKVYAEVKETISASTNLDQIHGDLNDALKTLLAKREDYQKRLRRHKSKKETSAYTDWVYRVGKIENEVEDLGTRFEKENNRSQVWGAKSRSDVGQEMIDKRKKVLLLLKDGNELGEVMVDPPPKPVELMPAPEICKFKTLQMHEDKILDFLRNDKIKGIRIHGMVGSGKTAIMQSLNNREEVRKMFDIVLWLNVSAEDKKDNFSTEQLQWDIVKKRKLDVESNSDAHEVAKRISEELEGQRYLLLLDDVKQDLDLYRLGIPETKNGSKVVLTTRFLHVCSSIVNRAIKVNYLPENEAWELFHDVLGNPELKEDTKISKLAWKIVKKCGGLPLVLKMIASNFRMRTSEDQWVDGFTNFSKWRDITHEGMGQLYELLKFCSNNLDSAQKNCFCYSALYAEDTEIPIDCLLDCWGAENFLGSDDDGDELQISGRNMLQHLKNVSLVEEGMTTKYVRMHKIIRQVALHDGEHTHMVKTKEALRKPPDLKQWLEKNWISLMDNELQMLPDCPNSSVLSTLFLQKNLRLEKIPSLFFDHMETLLVLDLSRTGIVSLPQSLSKLTSLKLLYLNGCTYLTELPSQLERLVNLQVLDLRGSAIEYIPQLLEKLLRLRRLLVSFPDTYSSVVATNCEVISKVSALKELIIDVKAPRKQCSDEILNSTIEKIGTLELTTLQYRFSDETVDVIKVEAATTYIWVPNAAILRIFLERGDLCFASFHVCIGFHSTSPQIPMSYKFERYIICGNYSPEVSALLANADAFELVNHPDAVNLMEFVESMNQVRGLLIENCSKIETIVDSNSTINSPVLPNLEQLHARNLPMLKSIWEGYVPLPNLEKMTLNNMPELRSICGNESLEWHSLKELEIYGCPELRRLPFGKDNALNLRSIKTDKDWWDVLQWQQHEVKEHFERCCTFRDVPTTATAVDGAESIGEGTSRGMSLGEPSRVAPKRRLSEEEKGKAVASPESGKRGRSEQNSRGLNGISIQ</sequence>
<dbReference type="InterPro" id="IPR032675">
    <property type="entry name" value="LRR_dom_sf"/>
</dbReference>
<dbReference type="Gene3D" id="3.80.10.10">
    <property type="entry name" value="Ribonuclease Inhibitor"/>
    <property type="match status" value="2"/>
</dbReference>
<evidence type="ECO:0000259" key="10">
    <source>
        <dbReference type="Pfam" id="PF23559"/>
    </source>
</evidence>
<dbReference type="GO" id="GO:0043531">
    <property type="term" value="F:ADP binding"/>
    <property type="evidence" value="ECO:0007669"/>
    <property type="project" value="InterPro"/>
</dbReference>
<feature type="region of interest" description="Disordered" evidence="8">
    <location>
        <begin position="936"/>
        <end position="996"/>
    </location>
</feature>
<feature type="compositionally biased region" description="Polar residues" evidence="8">
    <location>
        <begin position="986"/>
        <end position="996"/>
    </location>
</feature>
<dbReference type="InterPro" id="IPR055414">
    <property type="entry name" value="LRR_R13L4/SHOC2-like"/>
</dbReference>
<dbReference type="PANTHER" id="PTHR33463:SF209">
    <property type="entry name" value="DISEASE RESISTANCE PROTEIN RPS2-LIKE"/>
    <property type="match status" value="1"/>
</dbReference>
<feature type="domain" description="NB-ARC" evidence="9">
    <location>
        <begin position="161"/>
        <end position="323"/>
    </location>
</feature>
<dbReference type="Pfam" id="PF23559">
    <property type="entry name" value="WHD_DRP"/>
    <property type="match status" value="1"/>
</dbReference>
<evidence type="ECO:0000259" key="11">
    <source>
        <dbReference type="Pfam" id="PF23598"/>
    </source>
</evidence>
<evidence type="ECO:0000256" key="2">
    <source>
        <dbReference type="ARBA" id="ARBA00022614"/>
    </source>
</evidence>
<keyword evidence="4" id="KW-0547">Nucleotide-binding</keyword>
<dbReference type="Pfam" id="PF23598">
    <property type="entry name" value="LRR_14"/>
    <property type="match status" value="1"/>
</dbReference>
<dbReference type="GO" id="GO:0005524">
    <property type="term" value="F:ATP binding"/>
    <property type="evidence" value="ECO:0007669"/>
    <property type="project" value="UniProtKB-KW"/>
</dbReference>
<dbReference type="InterPro" id="IPR050905">
    <property type="entry name" value="Plant_NBS-LRR"/>
</dbReference>
<organism evidence="12 13">
    <name type="scientific">Rhododendron simsii</name>
    <name type="common">Sims's rhododendron</name>
    <dbReference type="NCBI Taxonomy" id="118357"/>
    <lineage>
        <taxon>Eukaryota</taxon>
        <taxon>Viridiplantae</taxon>
        <taxon>Streptophyta</taxon>
        <taxon>Embryophyta</taxon>
        <taxon>Tracheophyta</taxon>
        <taxon>Spermatophyta</taxon>
        <taxon>Magnoliopsida</taxon>
        <taxon>eudicotyledons</taxon>
        <taxon>Gunneridae</taxon>
        <taxon>Pentapetalae</taxon>
        <taxon>asterids</taxon>
        <taxon>Ericales</taxon>
        <taxon>Ericaceae</taxon>
        <taxon>Ericoideae</taxon>
        <taxon>Rhodoreae</taxon>
        <taxon>Rhododendron</taxon>
    </lineage>
</organism>
<evidence type="ECO:0000313" key="12">
    <source>
        <dbReference type="EMBL" id="KAF7126619.1"/>
    </source>
</evidence>
<evidence type="ECO:0000256" key="8">
    <source>
        <dbReference type="SAM" id="MobiDB-lite"/>
    </source>
</evidence>
<feature type="coiled-coil region" evidence="7">
    <location>
        <begin position="39"/>
        <end position="66"/>
    </location>
</feature>
<comment type="caution">
    <text evidence="12">The sequence shown here is derived from an EMBL/GenBank/DDBJ whole genome shotgun (WGS) entry which is preliminary data.</text>
</comment>
<dbReference type="Proteomes" id="UP000626092">
    <property type="component" value="Unassembled WGS sequence"/>
</dbReference>
<comment type="similarity">
    <text evidence="1">Belongs to the disease resistance NB-LRR family.</text>
</comment>
<evidence type="ECO:0000259" key="9">
    <source>
        <dbReference type="Pfam" id="PF00931"/>
    </source>
</evidence>
<gene>
    <name evidence="12" type="ORF">RHSIM_Rhsim11G0064400</name>
</gene>
<dbReference type="Gene3D" id="3.40.50.300">
    <property type="entry name" value="P-loop containing nucleotide triphosphate hydrolases"/>
    <property type="match status" value="1"/>
</dbReference>